<sequence>MGFEQQLMLQVNTLLKEAQQSLSVLANREDELEAELSRVKTDREQMRGVIASIKKVNDFYNELMSQPDEIRKLDGMK</sequence>
<reference evidence="2" key="1">
    <citation type="journal article" date="2015" name="Nature">
        <title>Complex archaea that bridge the gap between prokaryotes and eukaryotes.</title>
        <authorList>
            <person name="Spang A."/>
            <person name="Saw J.H."/>
            <person name="Jorgensen S.L."/>
            <person name="Zaremba-Niedzwiedzka K."/>
            <person name="Martijn J."/>
            <person name="Lind A.E."/>
            <person name="van Eijk R."/>
            <person name="Schleper C."/>
            <person name="Guy L."/>
            <person name="Ettema T.J."/>
        </authorList>
    </citation>
    <scope>NUCLEOTIDE SEQUENCE</scope>
</reference>
<protein>
    <submittedName>
        <fullName evidence="2">Uncharacterized protein</fullName>
    </submittedName>
</protein>
<dbReference type="EMBL" id="LAZR01038880">
    <property type="protein sequence ID" value="KKL18410.1"/>
    <property type="molecule type" value="Genomic_DNA"/>
</dbReference>
<gene>
    <name evidence="2" type="ORF">LCGC14_2475800</name>
</gene>
<comment type="caution">
    <text evidence="2">The sequence shown here is derived from an EMBL/GenBank/DDBJ whole genome shotgun (WGS) entry which is preliminary data.</text>
</comment>
<name>A0A0F9B9T4_9ZZZZ</name>
<evidence type="ECO:0000313" key="2">
    <source>
        <dbReference type="EMBL" id="KKL18410.1"/>
    </source>
</evidence>
<dbReference type="AlphaFoldDB" id="A0A0F9B9T4"/>
<keyword evidence="1" id="KW-0175">Coiled coil</keyword>
<accession>A0A0F9B9T4</accession>
<evidence type="ECO:0000256" key="1">
    <source>
        <dbReference type="SAM" id="Coils"/>
    </source>
</evidence>
<organism evidence="2">
    <name type="scientific">marine sediment metagenome</name>
    <dbReference type="NCBI Taxonomy" id="412755"/>
    <lineage>
        <taxon>unclassified sequences</taxon>
        <taxon>metagenomes</taxon>
        <taxon>ecological metagenomes</taxon>
    </lineage>
</organism>
<proteinExistence type="predicted"/>
<feature type="coiled-coil region" evidence="1">
    <location>
        <begin position="15"/>
        <end position="42"/>
    </location>
</feature>